<dbReference type="GO" id="GO:0046983">
    <property type="term" value="F:protein dimerization activity"/>
    <property type="evidence" value="ECO:0007669"/>
    <property type="project" value="InterPro"/>
</dbReference>
<name>A0A372LDD7_9BACI</name>
<feature type="domain" description="Sin" evidence="1">
    <location>
        <begin position="1"/>
        <end position="36"/>
    </location>
</feature>
<dbReference type="EMBL" id="QVTD01000005">
    <property type="protein sequence ID" value="RFU64019.1"/>
    <property type="molecule type" value="Genomic_DNA"/>
</dbReference>
<protein>
    <submittedName>
        <fullName evidence="2">DNA-binding anti-repressor SinI</fullName>
    </submittedName>
</protein>
<comment type="caution">
    <text evidence="2">The sequence shown here is derived from an EMBL/GenBank/DDBJ whole genome shotgun (WGS) entry which is preliminary data.</text>
</comment>
<accession>A0A372LDD7</accession>
<keyword evidence="2" id="KW-0238">DNA-binding</keyword>
<dbReference type="InterPro" id="IPR010981">
    <property type="entry name" value="SinR/SinI_dimer_dom"/>
</dbReference>
<reference evidence="2 3" key="1">
    <citation type="submission" date="2018-08" db="EMBL/GenBank/DDBJ databases">
        <title>Bacillus chawlae sp. nov., Bacillus glennii sp. nov., and Bacillus saganii sp. nov. Isolated from the Vehicle Assembly Building at Kennedy Space Center where the Viking Spacecraft were Assembled.</title>
        <authorList>
            <person name="Seuylemezian A."/>
            <person name="Vaishampayan P."/>
        </authorList>
    </citation>
    <scope>NUCLEOTIDE SEQUENCE [LARGE SCALE GENOMIC DNA]</scope>
    <source>
        <strain evidence="2 3">V44-8</strain>
    </source>
</reference>
<dbReference type="Proteomes" id="UP000262939">
    <property type="component" value="Unassembled WGS sequence"/>
</dbReference>
<dbReference type="AlphaFoldDB" id="A0A372LDD7"/>
<dbReference type="SUPFAM" id="SSF47406">
    <property type="entry name" value="SinR repressor dimerisation domain-like"/>
    <property type="match status" value="1"/>
</dbReference>
<organism evidence="2 3">
    <name type="scientific">Peribacillus glennii</name>
    <dbReference type="NCBI Taxonomy" id="2303991"/>
    <lineage>
        <taxon>Bacteria</taxon>
        <taxon>Bacillati</taxon>
        <taxon>Bacillota</taxon>
        <taxon>Bacilli</taxon>
        <taxon>Bacillales</taxon>
        <taxon>Bacillaceae</taxon>
        <taxon>Peribacillus</taxon>
    </lineage>
</organism>
<dbReference type="GO" id="GO:0003677">
    <property type="term" value="F:DNA binding"/>
    <property type="evidence" value="ECO:0007669"/>
    <property type="project" value="UniProtKB-KW"/>
</dbReference>
<sequence>MPELLQLDEEWVELIVQAKEIGLNVEEIREFLQANTNKKEII</sequence>
<proteinExistence type="predicted"/>
<keyword evidence="3" id="KW-1185">Reference proteome</keyword>
<gene>
    <name evidence="2" type="primary">sinI</name>
    <name evidence="2" type="ORF">D0466_10815</name>
</gene>
<dbReference type="InterPro" id="IPR036281">
    <property type="entry name" value="SinR/SinI_dimer_dom_sf"/>
</dbReference>
<dbReference type="OrthoDB" id="2942420at2"/>
<dbReference type="PROSITE" id="PS51500">
    <property type="entry name" value="SIN"/>
    <property type="match status" value="1"/>
</dbReference>
<dbReference type="GO" id="GO:0006355">
    <property type="term" value="P:regulation of DNA-templated transcription"/>
    <property type="evidence" value="ECO:0007669"/>
    <property type="project" value="InterPro"/>
</dbReference>
<evidence type="ECO:0000313" key="2">
    <source>
        <dbReference type="EMBL" id="RFU64019.1"/>
    </source>
</evidence>
<evidence type="ECO:0000313" key="3">
    <source>
        <dbReference type="Proteomes" id="UP000262939"/>
    </source>
</evidence>
<dbReference type="Pfam" id="PF08671">
    <property type="entry name" value="SinI"/>
    <property type="match status" value="1"/>
</dbReference>
<evidence type="ECO:0000259" key="1">
    <source>
        <dbReference type="PROSITE" id="PS51500"/>
    </source>
</evidence>